<gene>
    <name evidence="4" type="ORF">SUZIE_195405</name>
</gene>
<sequence>MRRSLEQALDRAEDVIENAQQRPPKRKYSSSGEKSLHQKLYDIFVEECQKEPEGTEELRSNVNLLEKLVERESLPCLVVNLYPENKGYSLMLEDKTGFFSETIQLPYGERELLEYLDAEELPPILLDVLEKSELNIFHCGCVIAEIRDYRQCSDMERSTYQSRHILLRPTMQTLACDIESMTSDDLQWTQEDKLALESELLLATAEPLCLDPSVTVTCTANRLLYNKQKMNTNPMKRCLKRHSLSSLNLQQELSQHQSPPELRLLTTCKKKREREAGLQHDLRMPAARYCVDTWRERCCDLAIPSQVDVEKYAKAKEPVGLDDPQATIWPTPGLDDSGFESEGGSQLWEMKLSFMQSLNDPFFSGKTGPCQEARCEIQMYPPLVSPDVHADGFMARSKTDGGAVNVRQELVQSKVKCAGKVPHGSSGSARPSQPSPGKKPKQPTARWVRPSVPGKAMKPRALPVTLPPSTGQTLSGNSPPAQQASSLHKFPPRAPAPKPGGLSQKSPMGVSRGNIVLSPATWPPVRTSEGILSTQGPVGPTGLKVINVVGPVQGAQVLMNGSSSMLGHSTSTCVPASMYPNGLLLPRGQLPNAQPCPTQPSAQAGVQLILNNTLGPLTVLQLPPGSLILSPLQQHPQPLQPQPQPLPQPPPQLYQLIPQQQLQQPTTALPPQAGPQASVQGSSGQQWALMAQQAVVINLAQGSSVLQPQSAMLCQLGSGQQTPGQCLPPQRFQLPAAPQGQLQPQPLPQCLQLRLVQYPMSVATAPTLTVQSHGFRYTGGQAKDKMKSSTPKF</sequence>
<comment type="caution">
    <text evidence="4">The sequence shown here is derived from an EMBL/GenBank/DDBJ whole genome shotgun (WGS) entry which is preliminary data.</text>
</comment>
<evidence type="ECO:0000313" key="5">
    <source>
        <dbReference type="Proteomes" id="UP001166674"/>
    </source>
</evidence>
<evidence type="ECO:0000259" key="3">
    <source>
        <dbReference type="Pfam" id="PF12090"/>
    </source>
</evidence>
<dbReference type="GO" id="GO:0000124">
    <property type="term" value="C:SAGA complex"/>
    <property type="evidence" value="ECO:0007669"/>
    <property type="project" value="InterPro"/>
</dbReference>
<name>A0AA41NCN4_SCICA</name>
<dbReference type="InterPro" id="IPR046468">
    <property type="entry name" value="Spt20-like_SEP"/>
</dbReference>
<proteinExistence type="inferred from homology"/>
<dbReference type="EMBL" id="JAATJV010420026">
    <property type="protein sequence ID" value="MBZ3887928.1"/>
    <property type="molecule type" value="Genomic_DNA"/>
</dbReference>
<dbReference type="AlphaFoldDB" id="A0AA41NCN4"/>
<dbReference type="Proteomes" id="UP001166674">
    <property type="component" value="Unassembled WGS sequence"/>
</dbReference>
<feature type="compositionally biased region" description="Polar residues" evidence="2">
    <location>
        <begin position="467"/>
        <end position="486"/>
    </location>
</feature>
<feature type="compositionally biased region" description="Basic and acidic residues" evidence="2">
    <location>
        <begin position="1"/>
        <end position="14"/>
    </location>
</feature>
<dbReference type="GO" id="GO:0006357">
    <property type="term" value="P:regulation of transcription by RNA polymerase II"/>
    <property type="evidence" value="ECO:0007669"/>
    <property type="project" value="TreeGrafter"/>
</dbReference>
<dbReference type="GO" id="GO:0003712">
    <property type="term" value="F:transcription coregulator activity"/>
    <property type="evidence" value="ECO:0007669"/>
    <property type="project" value="InterPro"/>
</dbReference>
<comment type="similarity">
    <text evidence="1">Belongs to the SPT20 family.</text>
</comment>
<feature type="region of interest" description="Disordered" evidence="2">
    <location>
        <begin position="630"/>
        <end position="681"/>
    </location>
</feature>
<evidence type="ECO:0000313" key="4">
    <source>
        <dbReference type="EMBL" id="MBZ3887928.1"/>
    </source>
</evidence>
<feature type="compositionally biased region" description="Low complexity" evidence="2">
    <location>
        <begin position="653"/>
        <end position="676"/>
    </location>
</feature>
<evidence type="ECO:0000256" key="1">
    <source>
        <dbReference type="ARBA" id="ARBA00009112"/>
    </source>
</evidence>
<feature type="region of interest" description="Disordered" evidence="2">
    <location>
        <begin position="1"/>
        <end position="34"/>
    </location>
</feature>
<feature type="domain" description="Spt20-like SEP" evidence="3">
    <location>
        <begin position="74"/>
        <end position="217"/>
    </location>
</feature>
<dbReference type="PANTHER" id="PTHR13526:SF16">
    <property type="entry name" value="SPT20-LIKE SEP DOMAIN-CONTAINING PROTEIN"/>
    <property type="match status" value="1"/>
</dbReference>
<evidence type="ECO:0000256" key="2">
    <source>
        <dbReference type="SAM" id="MobiDB-lite"/>
    </source>
</evidence>
<accession>A0AA41NCN4</accession>
<organism evidence="4 5">
    <name type="scientific">Sciurus carolinensis</name>
    <name type="common">Eastern gray squirrel</name>
    <dbReference type="NCBI Taxonomy" id="30640"/>
    <lineage>
        <taxon>Eukaryota</taxon>
        <taxon>Metazoa</taxon>
        <taxon>Chordata</taxon>
        <taxon>Craniata</taxon>
        <taxon>Vertebrata</taxon>
        <taxon>Euteleostomi</taxon>
        <taxon>Mammalia</taxon>
        <taxon>Eutheria</taxon>
        <taxon>Euarchontoglires</taxon>
        <taxon>Glires</taxon>
        <taxon>Rodentia</taxon>
        <taxon>Sciuromorpha</taxon>
        <taxon>Sciuridae</taxon>
        <taxon>Sciurinae</taxon>
        <taxon>Sciurini</taxon>
        <taxon>Sciurus</taxon>
    </lineage>
</organism>
<dbReference type="Pfam" id="PF12090">
    <property type="entry name" value="Spt20_SEP"/>
    <property type="match status" value="1"/>
</dbReference>
<dbReference type="PANTHER" id="PTHR13526">
    <property type="entry name" value="TRANSCRIPTION FACTOR SPT20 HOMOLOG"/>
    <property type="match status" value="1"/>
</dbReference>
<feature type="compositionally biased region" description="Pro residues" evidence="2">
    <location>
        <begin position="638"/>
        <end position="652"/>
    </location>
</feature>
<feature type="region of interest" description="Disordered" evidence="2">
    <location>
        <begin position="417"/>
        <end position="512"/>
    </location>
</feature>
<protein>
    <submittedName>
        <fullName evidence="4">Transcription factor SPT20-like protein</fullName>
    </submittedName>
</protein>
<reference evidence="4" key="1">
    <citation type="submission" date="2020-03" db="EMBL/GenBank/DDBJ databases">
        <title>Studies in the Genomics of Life Span.</title>
        <authorList>
            <person name="Glass D."/>
        </authorList>
    </citation>
    <scope>NUCLEOTIDE SEQUENCE</scope>
    <source>
        <strain evidence="4">SUZIE</strain>
        <tissue evidence="4">Muscle</tissue>
    </source>
</reference>
<keyword evidence="5" id="KW-1185">Reference proteome</keyword>
<dbReference type="InterPro" id="IPR021950">
    <property type="entry name" value="Spt20"/>
</dbReference>